<organism evidence="5 6">
    <name type="scientific">Lasallia pustulata</name>
    <dbReference type="NCBI Taxonomy" id="136370"/>
    <lineage>
        <taxon>Eukaryota</taxon>
        <taxon>Fungi</taxon>
        <taxon>Dikarya</taxon>
        <taxon>Ascomycota</taxon>
        <taxon>Pezizomycotina</taxon>
        <taxon>Lecanoromycetes</taxon>
        <taxon>OSLEUM clade</taxon>
        <taxon>Umbilicariomycetidae</taxon>
        <taxon>Umbilicariales</taxon>
        <taxon>Umbilicariaceae</taxon>
        <taxon>Lasallia</taxon>
    </lineage>
</organism>
<dbReference type="PANTHER" id="PTHR47965">
    <property type="entry name" value="ASPARTYL PROTEASE-RELATED"/>
    <property type="match status" value="1"/>
</dbReference>
<gene>
    <name evidence="5" type="ORF">FRX48_09420</name>
</gene>
<dbReference type="InterPro" id="IPR021109">
    <property type="entry name" value="Peptidase_aspartic_dom_sf"/>
</dbReference>
<protein>
    <recommendedName>
        <fullName evidence="4">Peptidase A1 domain-containing protein</fullName>
    </recommendedName>
</protein>
<dbReference type="OrthoDB" id="4074350at2759"/>
<evidence type="ECO:0000256" key="2">
    <source>
        <dbReference type="SAM" id="Phobius"/>
    </source>
</evidence>
<proteinExistence type="inferred from homology"/>
<evidence type="ECO:0000259" key="4">
    <source>
        <dbReference type="PROSITE" id="PS51767"/>
    </source>
</evidence>
<reference evidence="5 6" key="1">
    <citation type="submission" date="2019-09" db="EMBL/GenBank/DDBJ databases">
        <title>The hologenome of the rock-dwelling lichen Lasallia pustulata.</title>
        <authorList>
            <person name="Greshake Tzovaras B."/>
            <person name="Segers F."/>
            <person name="Bicker A."/>
            <person name="Dal Grande F."/>
            <person name="Otte J."/>
            <person name="Hankeln T."/>
            <person name="Schmitt I."/>
            <person name="Ebersberger I."/>
        </authorList>
    </citation>
    <scope>NUCLEOTIDE SEQUENCE [LARGE SCALE GENOMIC DNA]</scope>
    <source>
        <strain evidence="5">A1-1</strain>
    </source>
</reference>
<keyword evidence="2" id="KW-1133">Transmembrane helix</keyword>
<dbReference type="GO" id="GO:0009277">
    <property type="term" value="C:fungal-type cell wall"/>
    <property type="evidence" value="ECO:0007669"/>
    <property type="project" value="TreeGrafter"/>
</dbReference>
<evidence type="ECO:0000256" key="3">
    <source>
        <dbReference type="SAM" id="SignalP"/>
    </source>
</evidence>
<dbReference type="InterPro" id="IPR033121">
    <property type="entry name" value="PEPTIDASE_A1"/>
</dbReference>
<name>A0A5M8PBN1_9LECA</name>
<keyword evidence="2" id="KW-0472">Membrane</keyword>
<comment type="caution">
    <text evidence="5">The sequence shown here is derived from an EMBL/GenBank/DDBJ whole genome shotgun (WGS) entry which is preliminary data.</text>
</comment>
<sequence length="684" mass="74618">MYNVLCALSIVLLFSTAVAGKPTAISVPVTTEFLGYDGNWSPVSIRVGSPPQWVDVLVSTRNQETWVVGPGGCDGTVICRTKRGGLFQRNVSSTWHDQGYYNLGLDLQLGFNGNGDYGLDTISLDEQVSVPSQIIGVINSTDYWNGFLGLGVEPTNFTTVNQLTFLSSMVENQSLIPSHSYGYTAGAYYRGKTVPSSLTMGGYDQNRFIPHDISFELNPAQDPVVALNSISVTATPLPASNKSTGWSTNPLPLFASFGTADVGLYTIDSSTSYLWLPETVCENFESAFGLTYDDELQLYTFGPNATQHDVLVNWNMTFKFIIADLPGSTKTVTISLPYAAFDLQLSYPFPGLNATASSTATNYFPLRKAANGTQYTIGRAFLQESYLMVDYERNNFSLYQAVFDNNALNNVNLVDISRPRNSTFTGPKLEGSTLGKPTLGKPTLIGIIIGAVVLLATILALWFYCLRRRKFRNVGRELGGKRRGKFSKKRGFLVEIGGSTQFATEMPGGQEVVELPGAPPIELQGSPVEVSVYGAAYHESSNELPTQMSYIGKGPVGLESRTIPPQVFELDYTPANCAKSPSEYSPDGLGTQGAVSSIRISTVSSQFPSPRPSPLTPDNQVSPIATTARMDGQIYRNDNRGVRSAEQGVDVRKWPTPSSYLMDSVEVRRSEDGVQVNPRRFSWE</sequence>
<dbReference type="EMBL" id="VXIT01000023">
    <property type="protein sequence ID" value="KAA6406697.1"/>
    <property type="molecule type" value="Genomic_DNA"/>
</dbReference>
<feature type="chain" id="PRO_5024413119" description="Peptidase A1 domain-containing protein" evidence="3">
    <location>
        <begin position="21"/>
        <end position="684"/>
    </location>
</feature>
<dbReference type="GO" id="GO:0004190">
    <property type="term" value="F:aspartic-type endopeptidase activity"/>
    <property type="evidence" value="ECO:0007669"/>
    <property type="project" value="InterPro"/>
</dbReference>
<dbReference type="Pfam" id="PF00026">
    <property type="entry name" value="Asp"/>
    <property type="match status" value="1"/>
</dbReference>
<accession>A0A5M8PBN1</accession>
<keyword evidence="2" id="KW-0812">Transmembrane</keyword>
<feature type="transmembrane region" description="Helical" evidence="2">
    <location>
        <begin position="444"/>
        <end position="466"/>
    </location>
</feature>
<dbReference type="PANTHER" id="PTHR47965:SF101">
    <property type="entry name" value="HYPOTHETICAL ASPARTYL PROTEASE (EUROFUNG)-RELATED"/>
    <property type="match status" value="1"/>
</dbReference>
<dbReference type="Gene3D" id="2.40.70.10">
    <property type="entry name" value="Acid Proteases"/>
    <property type="match status" value="2"/>
</dbReference>
<dbReference type="CDD" id="cd05471">
    <property type="entry name" value="pepsin_like"/>
    <property type="match status" value="1"/>
</dbReference>
<dbReference type="PROSITE" id="PS51767">
    <property type="entry name" value="PEPTIDASE_A1"/>
    <property type="match status" value="1"/>
</dbReference>
<dbReference type="AlphaFoldDB" id="A0A5M8PBN1"/>
<feature type="signal peptide" evidence="3">
    <location>
        <begin position="1"/>
        <end position="20"/>
    </location>
</feature>
<dbReference type="GO" id="GO:0005576">
    <property type="term" value="C:extracellular region"/>
    <property type="evidence" value="ECO:0007669"/>
    <property type="project" value="TreeGrafter"/>
</dbReference>
<dbReference type="SUPFAM" id="SSF50630">
    <property type="entry name" value="Acid proteases"/>
    <property type="match status" value="1"/>
</dbReference>
<keyword evidence="3" id="KW-0732">Signal</keyword>
<evidence type="ECO:0000313" key="6">
    <source>
        <dbReference type="Proteomes" id="UP000324767"/>
    </source>
</evidence>
<feature type="domain" description="Peptidase A1" evidence="4">
    <location>
        <begin position="41"/>
        <end position="399"/>
    </location>
</feature>
<dbReference type="InterPro" id="IPR001461">
    <property type="entry name" value="Aspartic_peptidase_A1"/>
</dbReference>
<dbReference type="GO" id="GO:0031505">
    <property type="term" value="P:fungal-type cell wall organization"/>
    <property type="evidence" value="ECO:0007669"/>
    <property type="project" value="TreeGrafter"/>
</dbReference>
<comment type="similarity">
    <text evidence="1">Belongs to the peptidase A1 family.</text>
</comment>
<evidence type="ECO:0000313" key="5">
    <source>
        <dbReference type="EMBL" id="KAA6406697.1"/>
    </source>
</evidence>
<dbReference type="InterPro" id="IPR034164">
    <property type="entry name" value="Pepsin-like_dom"/>
</dbReference>
<dbReference type="GO" id="GO:0006508">
    <property type="term" value="P:proteolysis"/>
    <property type="evidence" value="ECO:0007669"/>
    <property type="project" value="InterPro"/>
</dbReference>
<dbReference type="Proteomes" id="UP000324767">
    <property type="component" value="Unassembled WGS sequence"/>
</dbReference>
<evidence type="ECO:0000256" key="1">
    <source>
        <dbReference type="ARBA" id="ARBA00007447"/>
    </source>
</evidence>
<dbReference type="PRINTS" id="PR00792">
    <property type="entry name" value="PEPSIN"/>
</dbReference>